<keyword evidence="3" id="KW-1185">Reference proteome</keyword>
<evidence type="ECO:0000313" key="2">
    <source>
        <dbReference type="EMBL" id="GAA0140609.1"/>
    </source>
</evidence>
<dbReference type="EMBL" id="BAABME010000198">
    <property type="protein sequence ID" value="GAA0140609.1"/>
    <property type="molecule type" value="Genomic_DNA"/>
</dbReference>
<protein>
    <submittedName>
        <fullName evidence="2">Uncharacterized protein</fullName>
    </submittedName>
</protein>
<dbReference type="AlphaFoldDB" id="A0AAV3NML3"/>
<proteinExistence type="predicted"/>
<evidence type="ECO:0000313" key="3">
    <source>
        <dbReference type="Proteomes" id="UP001454036"/>
    </source>
</evidence>
<comment type="caution">
    <text evidence="2">The sequence shown here is derived from an EMBL/GenBank/DDBJ whole genome shotgun (WGS) entry which is preliminary data.</text>
</comment>
<gene>
    <name evidence="2" type="ORF">LIER_01921</name>
</gene>
<sequence>MALELPTLTSNDYDEIDLMEFDEDMIRVLLENDPPTNDQIIDQHQDDAVDSSATQTSTDFEISPAAQAGDYLLELEQIGQHHIDEFHWLDMMEMTSYPIISCNNVQLWSNENSGYDNGTEYMQFYDSIPMEEITYEGLWQHD</sequence>
<name>A0AAV3NML3_LITER</name>
<feature type="region of interest" description="Disordered" evidence="1">
    <location>
        <begin position="34"/>
        <end position="58"/>
    </location>
</feature>
<evidence type="ECO:0000256" key="1">
    <source>
        <dbReference type="SAM" id="MobiDB-lite"/>
    </source>
</evidence>
<reference evidence="2 3" key="1">
    <citation type="submission" date="2024-01" db="EMBL/GenBank/DDBJ databases">
        <title>The complete chloroplast genome sequence of Lithospermum erythrorhizon: insights into the phylogenetic relationship among Boraginaceae species and the maternal lineages of purple gromwells.</title>
        <authorList>
            <person name="Okada T."/>
            <person name="Watanabe K."/>
        </authorList>
    </citation>
    <scope>NUCLEOTIDE SEQUENCE [LARGE SCALE GENOMIC DNA]</scope>
</reference>
<dbReference type="Proteomes" id="UP001454036">
    <property type="component" value="Unassembled WGS sequence"/>
</dbReference>
<accession>A0AAV3NML3</accession>
<organism evidence="2 3">
    <name type="scientific">Lithospermum erythrorhizon</name>
    <name type="common">Purple gromwell</name>
    <name type="synonym">Lithospermum officinale var. erythrorhizon</name>
    <dbReference type="NCBI Taxonomy" id="34254"/>
    <lineage>
        <taxon>Eukaryota</taxon>
        <taxon>Viridiplantae</taxon>
        <taxon>Streptophyta</taxon>
        <taxon>Embryophyta</taxon>
        <taxon>Tracheophyta</taxon>
        <taxon>Spermatophyta</taxon>
        <taxon>Magnoliopsida</taxon>
        <taxon>eudicotyledons</taxon>
        <taxon>Gunneridae</taxon>
        <taxon>Pentapetalae</taxon>
        <taxon>asterids</taxon>
        <taxon>lamiids</taxon>
        <taxon>Boraginales</taxon>
        <taxon>Boraginaceae</taxon>
        <taxon>Boraginoideae</taxon>
        <taxon>Lithospermeae</taxon>
        <taxon>Lithospermum</taxon>
    </lineage>
</organism>